<feature type="transmembrane region" description="Helical" evidence="5">
    <location>
        <begin position="148"/>
        <end position="167"/>
    </location>
</feature>
<dbReference type="PANTHER" id="PTHR30204">
    <property type="entry name" value="REDOX-CYCLING DRUG-SENSING TRANSCRIPTIONAL ACTIVATOR SOXR"/>
    <property type="match status" value="1"/>
</dbReference>
<reference evidence="7" key="1">
    <citation type="journal article" date="2021" name="PeerJ">
        <title>Extensive microbial diversity within the chicken gut microbiome revealed by metagenomics and culture.</title>
        <authorList>
            <person name="Gilroy R."/>
            <person name="Ravi A."/>
            <person name="Getino M."/>
            <person name="Pursley I."/>
            <person name="Horton D.L."/>
            <person name="Alikhan N.F."/>
            <person name="Baker D."/>
            <person name="Gharbi K."/>
            <person name="Hall N."/>
            <person name="Watson M."/>
            <person name="Adriaenssens E.M."/>
            <person name="Foster-Nyarko E."/>
            <person name="Jarju S."/>
            <person name="Secka A."/>
            <person name="Antonio M."/>
            <person name="Oren A."/>
            <person name="Chaudhuri R.R."/>
            <person name="La Ragione R."/>
            <person name="Hildebrand F."/>
            <person name="Pallen M.J."/>
        </authorList>
    </citation>
    <scope>NUCLEOTIDE SEQUENCE</scope>
    <source>
        <strain evidence="7">ChiSxjej1B13-11762</strain>
    </source>
</reference>
<protein>
    <submittedName>
        <fullName evidence="7">MerR family transcriptional regulator</fullName>
    </submittedName>
</protein>
<sequence>MTIKEVEEKAGIRKANIRYYEEAGLITPSRDQANNYRIYSEEDVELLKKIRFLRSVDISVEDIRRLKEEEVSLGDLMDQHLEKLRREKENIQAAEEICEQLRGEDQTFRTLDLSFARADDVWKEKGGHVMKTDRIREISRLKEKDKKILDLIEVISSLFLGISIILLTQGVKWPVWLYAAMAAVMIGAHMARHRISKEIRRLRE</sequence>
<accession>A0A9D1R9Z0</accession>
<dbReference type="SUPFAM" id="SSF46955">
    <property type="entry name" value="Putative DNA-binding domain"/>
    <property type="match status" value="1"/>
</dbReference>
<dbReference type="GO" id="GO:0003677">
    <property type="term" value="F:DNA binding"/>
    <property type="evidence" value="ECO:0007669"/>
    <property type="project" value="UniProtKB-KW"/>
</dbReference>
<dbReference type="EMBL" id="DXGF01000140">
    <property type="protein sequence ID" value="HIW84258.1"/>
    <property type="molecule type" value="Genomic_DNA"/>
</dbReference>
<keyword evidence="4" id="KW-0175">Coiled coil</keyword>
<dbReference type="GO" id="GO:0003700">
    <property type="term" value="F:DNA-binding transcription factor activity"/>
    <property type="evidence" value="ECO:0007669"/>
    <property type="project" value="InterPro"/>
</dbReference>
<dbReference type="InterPro" id="IPR000551">
    <property type="entry name" value="MerR-type_HTH_dom"/>
</dbReference>
<keyword evidence="3" id="KW-0804">Transcription</keyword>
<evidence type="ECO:0000256" key="4">
    <source>
        <dbReference type="SAM" id="Coils"/>
    </source>
</evidence>
<evidence type="ECO:0000313" key="8">
    <source>
        <dbReference type="Proteomes" id="UP000824263"/>
    </source>
</evidence>
<gene>
    <name evidence="7" type="ORF">H9873_08045</name>
</gene>
<evidence type="ECO:0000256" key="1">
    <source>
        <dbReference type="ARBA" id="ARBA00023015"/>
    </source>
</evidence>
<feature type="coiled-coil region" evidence="4">
    <location>
        <begin position="77"/>
        <end position="104"/>
    </location>
</feature>
<evidence type="ECO:0000256" key="5">
    <source>
        <dbReference type="SAM" id="Phobius"/>
    </source>
</evidence>
<dbReference type="Gene3D" id="1.10.1660.10">
    <property type="match status" value="1"/>
</dbReference>
<evidence type="ECO:0000259" key="6">
    <source>
        <dbReference type="PROSITE" id="PS50937"/>
    </source>
</evidence>
<name>A0A9D1R9Z0_9FIRM</name>
<feature type="transmembrane region" description="Helical" evidence="5">
    <location>
        <begin position="173"/>
        <end position="191"/>
    </location>
</feature>
<dbReference type="InterPro" id="IPR047057">
    <property type="entry name" value="MerR_fam"/>
</dbReference>
<dbReference type="PROSITE" id="PS50937">
    <property type="entry name" value="HTH_MERR_2"/>
    <property type="match status" value="1"/>
</dbReference>
<dbReference type="PANTHER" id="PTHR30204:SF94">
    <property type="entry name" value="HEAVY METAL-DEPENDENT TRANSCRIPTIONAL REGULATOR HI_0293-RELATED"/>
    <property type="match status" value="1"/>
</dbReference>
<dbReference type="SMART" id="SM00422">
    <property type="entry name" value="HTH_MERR"/>
    <property type="match status" value="1"/>
</dbReference>
<dbReference type="InterPro" id="IPR009061">
    <property type="entry name" value="DNA-bd_dom_put_sf"/>
</dbReference>
<evidence type="ECO:0000256" key="2">
    <source>
        <dbReference type="ARBA" id="ARBA00023125"/>
    </source>
</evidence>
<dbReference type="Pfam" id="PF13411">
    <property type="entry name" value="MerR_1"/>
    <property type="match status" value="1"/>
</dbReference>
<feature type="domain" description="HTH merR-type" evidence="6">
    <location>
        <begin position="1"/>
        <end position="69"/>
    </location>
</feature>
<keyword evidence="5" id="KW-0812">Transmembrane</keyword>
<evidence type="ECO:0000313" key="7">
    <source>
        <dbReference type="EMBL" id="HIW84258.1"/>
    </source>
</evidence>
<keyword evidence="2" id="KW-0238">DNA-binding</keyword>
<evidence type="ECO:0000256" key="3">
    <source>
        <dbReference type="ARBA" id="ARBA00023163"/>
    </source>
</evidence>
<dbReference type="Proteomes" id="UP000824263">
    <property type="component" value="Unassembled WGS sequence"/>
</dbReference>
<keyword evidence="1" id="KW-0805">Transcription regulation</keyword>
<keyword evidence="5" id="KW-0472">Membrane</keyword>
<reference evidence="7" key="2">
    <citation type="submission" date="2021-04" db="EMBL/GenBank/DDBJ databases">
        <authorList>
            <person name="Gilroy R."/>
        </authorList>
    </citation>
    <scope>NUCLEOTIDE SEQUENCE</scope>
    <source>
        <strain evidence="7">ChiSxjej1B13-11762</strain>
    </source>
</reference>
<dbReference type="CDD" id="cd00592">
    <property type="entry name" value="HTH_MerR-like"/>
    <property type="match status" value="1"/>
</dbReference>
<proteinExistence type="predicted"/>
<organism evidence="7 8">
    <name type="scientific">Candidatus Dorea gallistercoris</name>
    <dbReference type="NCBI Taxonomy" id="2838542"/>
    <lineage>
        <taxon>Bacteria</taxon>
        <taxon>Bacillati</taxon>
        <taxon>Bacillota</taxon>
        <taxon>Clostridia</taxon>
        <taxon>Lachnospirales</taxon>
        <taxon>Lachnospiraceae</taxon>
        <taxon>Dorea</taxon>
    </lineage>
</organism>
<keyword evidence="5" id="KW-1133">Transmembrane helix</keyword>
<dbReference type="AlphaFoldDB" id="A0A9D1R9Z0"/>
<comment type="caution">
    <text evidence="7">The sequence shown here is derived from an EMBL/GenBank/DDBJ whole genome shotgun (WGS) entry which is preliminary data.</text>
</comment>